<sequence length="61" mass="6950">MNTHGGTRAGAGRKINEIKRNKHLISFTDEDWEFIKQASGSQRKIADFIVKAVREYTKSRG</sequence>
<evidence type="ECO:0000313" key="1">
    <source>
        <dbReference type="EMBL" id="HIZ89062.1"/>
    </source>
</evidence>
<reference evidence="1" key="2">
    <citation type="submission" date="2021-04" db="EMBL/GenBank/DDBJ databases">
        <authorList>
            <person name="Gilroy R."/>
        </authorList>
    </citation>
    <scope>NUCLEOTIDE SEQUENCE</scope>
    <source>
        <strain evidence="1">ChiW4-1371</strain>
    </source>
</reference>
<comment type="caution">
    <text evidence="1">The sequence shown here is derived from an EMBL/GenBank/DDBJ whole genome shotgun (WGS) entry which is preliminary data.</text>
</comment>
<reference evidence="1" key="1">
    <citation type="journal article" date="2021" name="PeerJ">
        <title>Extensive microbial diversity within the chicken gut microbiome revealed by metagenomics and culture.</title>
        <authorList>
            <person name="Gilroy R."/>
            <person name="Ravi A."/>
            <person name="Getino M."/>
            <person name="Pursley I."/>
            <person name="Horton D.L."/>
            <person name="Alikhan N.F."/>
            <person name="Baker D."/>
            <person name="Gharbi K."/>
            <person name="Hall N."/>
            <person name="Watson M."/>
            <person name="Adriaenssens E.M."/>
            <person name="Foster-Nyarko E."/>
            <person name="Jarju S."/>
            <person name="Secka A."/>
            <person name="Antonio M."/>
            <person name="Oren A."/>
            <person name="Chaudhuri R.R."/>
            <person name="La Ragione R."/>
            <person name="Hildebrand F."/>
            <person name="Pallen M.J."/>
        </authorList>
    </citation>
    <scope>NUCLEOTIDE SEQUENCE</scope>
    <source>
        <strain evidence="1">ChiW4-1371</strain>
    </source>
</reference>
<dbReference type="AlphaFoldDB" id="A0A9D2KBS0"/>
<accession>A0A9D2KBS0</accession>
<organism evidence="1 2">
    <name type="scientific">Candidatus Mucispirillum faecigallinarum</name>
    <dbReference type="NCBI Taxonomy" id="2838699"/>
    <lineage>
        <taxon>Bacteria</taxon>
        <taxon>Pseudomonadati</taxon>
        <taxon>Deferribacterota</taxon>
        <taxon>Deferribacteres</taxon>
        <taxon>Deferribacterales</taxon>
        <taxon>Mucispirillaceae</taxon>
        <taxon>Mucispirillum</taxon>
    </lineage>
</organism>
<gene>
    <name evidence="1" type="ORF">H9804_03885</name>
</gene>
<dbReference type="Proteomes" id="UP000824176">
    <property type="component" value="Unassembled WGS sequence"/>
</dbReference>
<name>A0A9D2KBS0_9BACT</name>
<evidence type="ECO:0000313" key="2">
    <source>
        <dbReference type="Proteomes" id="UP000824176"/>
    </source>
</evidence>
<protein>
    <submittedName>
        <fullName evidence="1">Uncharacterized protein</fullName>
    </submittedName>
</protein>
<proteinExistence type="predicted"/>
<dbReference type="EMBL" id="DXAQ01000059">
    <property type="protein sequence ID" value="HIZ89062.1"/>
    <property type="molecule type" value="Genomic_DNA"/>
</dbReference>